<feature type="compositionally biased region" description="Polar residues" evidence="1">
    <location>
        <begin position="58"/>
        <end position="69"/>
    </location>
</feature>
<dbReference type="EMBL" id="JAPTMU010000008">
    <property type="protein sequence ID" value="KAJ4938855.1"/>
    <property type="molecule type" value="Genomic_DNA"/>
</dbReference>
<sequence length="183" mass="20736">MMKTQTHGEDMMKTQAHYEDMMKTQAHGEDMMKTQAHGVGVVIGGRELGMKGHKDESSLWSEQVPQGPQRQPLERAAASESWNSLEALMASFDRSHVITASSGDCTQPQTSFVQFPFPDSAHCIDCFCDIWKKYSWGEVIQPLNQFDKRNLIEELKRKKNFIKHKSEDQKCSDDIINDSPVSG</sequence>
<accession>A0AAD6B699</accession>
<evidence type="ECO:0000256" key="1">
    <source>
        <dbReference type="SAM" id="MobiDB-lite"/>
    </source>
</evidence>
<evidence type="ECO:0000313" key="3">
    <source>
        <dbReference type="Proteomes" id="UP001219934"/>
    </source>
</evidence>
<dbReference type="AlphaFoldDB" id="A0AAD6B699"/>
<organism evidence="2 3">
    <name type="scientific">Pogonophryne albipinna</name>
    <dbReference type="NCBI Taxonomy" id="1090488"/>
    <lineage>
        <taxon>Eukaryota</taxon>
        <taxon>Metazoa</taxon>
        <taxon>Chordata</taxon>
        <taxon>Craniata</taxon>
        <taxon>Vertebrata</taxon>
        <taxon>Euteleostomi</taxon>
        <taxon>Actinopterygii</taxon>
        <taxon>Neopterygii</taxon>
        <taxon>Teleostei</taxon>
        <taxon>Neoteleostei</taxon>
        <taxon>Acanthomorphata</taxon>
        <taxon>Eupercaria</taxon>
        <taxon>Perciformes</taxon>
        <taxon>Notothenioidei</taxon>
        <taxon>Pogonophryne</taxon>
    </lineage>
</organism>
<dbReference type="Proteomes" id="UP001219934">
    <property type="component" value="Unassembled WGS sequence"/>
</dbReference>
<evidence type="ECO:0000313" key="2">
    <source>
        <dbReference type="EMBL" id="KAJ4938855.1"/>
    </source>
</evidence>
<feature type="region of interest" description="Disordered" evidence="1">
    <location>
        <begin position="52"/>
        <end position="76"/>
    </location>
</feature>
<reference evidence="2" key="1">
    <citation type="submission" date="2022-11" db="EMBL/GenBank/DDBJ databases">
        <title>Chromosome-level genome of Pogonophryne albipinna.</title>
        <authorList>
            <person name="Jo E."/>
        </authorList>
    </citation>
    <scope>NUCLEOTIDE SEQUENCE</scope>
    <source>
        <strain evidence="2">SGF0006</strain>
        <tissue evidence="2">Muscle</tissue>
    </source>
</reference>
<name>A0AAD6B699_9TELE</name>
<keyword evidence="3" id="KW-1185">Reference proteome</keyword>
<gene>
    <name evidence="2" type="ORF">JOQ06_028321</name>
</gene>
<proteinExistence type="predicted"/>
<protein>
    <submittedName>
        <fullName evidence="2">Uncharacterized protein</fullName>
    </submittedName>
</protein>
<comment type="caution">
    <text evidence="2">The sequence shown here is derived from an EMBL/GenBank/DDBJ whole genome shotgun (WGS) entry which is preliminary data.</text>
</comment>